<feature type="binding site" evidence="6">
    <location>
        <position position="321"/>
    </location>
    <ligand>
        <name>Zn(2+)</name>
        <dbReference type="ChEBI" id="CHEBI:29105"/>
    </ligand>
</feature>
<proteinExistence type="predicted"/>
<dbReference type="PROSITE" id="PS50970">
    <property type="entry name" value="HCY"/>
    <property type="match status" value="1"/>
</dbReference>
<dbReference type="NCBIfam" id="NF007020">
    <property type="entry name" value="PRK09485.1"/>
    <property type="match status" value="1"/>
</dbReference>
<name>A0A919KWZ9_9ACTN</name>
<dbReference type="Pfam" id="PF02574">
    <property type="entry name" value="S-methyl_trans"/>
    <property type="match status" value="1"/>
</dbReference>
<dbReference type="PIRSF" id="PIRSF037505">
    <property type="entry name" value="Betaine_HMT"/>
    <property type="match status" value="1"/>
</dbReference>
<accession>A0A919KWZ9</accession>
<keyword evidence="1 6" id="KW-0489">Methyltransferase</keyword>
<comment type="caution">
    <text evidence="9">The sequence shown here is derived from an EMBL/GenBank/DDBJ whole genome shotgun (WGS) entry which is preliminary data.</text>
</comment>
<keyword evidence="4 5" id="KW-0862">Zinc</keyword>
<feature type="domain" description="Hcy-binding" evidence="8">
    <location>
        <begin position="16"/>
        <end position="336"/>
    </location>
</feature>
<protein>
    <submittedName>
        <fullName evidence="9">Homocysteine S-methyltransferase</fullName>
    </submittedName>
</protein>
<dbReference type="InterPro" id="IPR017226">
    <property type="entry name" value="BHMT-like"/>
</dbReference>
<evidence type="ECO:0000256" key="7">
    <source>
        <dbReference type="SAM" id="MobiDB-lite"/>
    </source>
</evidence>
<evidence type="ECO:0000313" key="9">
    <source>
        <dbReference type="EMBL" id="GHH75159.1"/>
    </source>
</evidence>
<dbReference type="InterPro" id="IPR036589">
    <property type="entry name" value="HCY_dom_sf"/>
</dbReference>
<dbReference type="SUPFAM" id="SSF82282">
    <property type="entry name" value="Homocysteine S-methyltransferase"/>
    <property type="match status" value="1"/>
</dbReference>
<evidence type="ECO:0000256" key="5">
    <source>
        <dbReference type="PIRSR" id="PIRSR037505-2"/>
    </source>
</evidence>
<dbReference type="GO" id="GO:0033528">
    <property type="term" value="P:S-methylmethionine cycle"/>
    <property type="evidence" value="ECO:0007669"/>
    <property type="project" value="TreeGrafter"/>
</dbReference>
<evidence type="ECO:0000256" key="6">
    <source>
        <dbReference type="PROSITE-ProRule" id="PRU00333"/>
    </source>
</evidence>
<gene>
    <name evidence="9" type="primary">mmuM</name>
    <name evidence="9" type="ORF">GCM10018781_43400</name>
</gene>
<keyword evidence="3 5" id="KW-0479">Metal-binding</keyword>
<dbReference type="GO" id="GO:0009086">
    <property type="term" value="P:methionine biosynthetic process"/>
    <property type="evidence" value="ECO:0007669"/>
    <property type="project" value="InterPro"/>
</dbReference>
<evidence type="ECO:0000313" key="10">
    <source>
        <dbReference type="Proteomes" id="UP000617734"/>
    </source>
</evidence>
<dbReference type="GO" id="GO:0008898">
    <property type="term" value="F:S-adenosylmethionine-homocysteine S-methyltransferase activity"/>
    <property type="evidence" value="ECO:0007669"/>
    <property type="project" value="TreeGrafter"/>
</dbReference>
<dbReference type="AlphaFoldDB" id="A0A919KWZ9"/>
<evidence type="ECO:0000256" key="4">
    <source>
        <dbReference type="ARBA" id="ARBA00022833"/>
    </source>
</evidence>
<dbReference type="Gene3D" id="3.20.20.330">
    <property type="entry name" value="Homocysteine-binding-like domain"/>
    <property type="match status" value="1"/>
</dbReference>
<evidence type="ECO:0000256" key="1">
    <source>
        <dbReference type="ARBA" id="ARBA00022603"/>
    </source>
</evidence>
<keyword evidence="2 6" id="KW-0808">Transferase</keyword>
<reference evidence="9" key="2">
    <citation type="submission" date="2020-09" db="EMBL/GenBank/DDBJ databases">
        <authorList>
            <person name="Sun Q."/>
            <person name="Ohkuma M."/>
        </authorList>
    </citation>
    <scope>NUCLEOTIDE SEQUENCE</scope>
    <source>
        <strain evidence="9">JCM 4646</strain>
    </source>
</reference>
<dbReference type="PANTHER" id="PTHR46015:SF1">
    <property type="entry name" value="HOMOCYSTEINE S-METHYLTRANSFERASE-LIKE ISOFORM 1"/>
    <property type="match status" value="1"/>
</dbReference>
<evidence type="ECO:0000256" key="2">
    <source>
        <dbReference type="ARBA" id="ARBA00022679"/>
    </source>
</evidence>
<organism evidence="9 10">
    <name type="scientific">Kitasatospora indigofera</name>
    <dbReference type="NCBI Taxonomy" id="67307"/>
    <lineage>
        <taxon>Bacteria</taxon>
        <taxon>Bacillati</taxon>
        <taxon>Actinomycetota</taxon>
        <taxon>Actinomycetes</taxon>
        <taxon>Kitasatosporales</taxon>
        <taxon>Streptomycetaceae</taxon>
        <taxon>Kitasatospora</taxon>
    </lineage>
</organism>
<feature type="region of interest" description="Disordered" evidence="7">
    <location>
        <begin position="267"/>
        <end position="302"/>
    </location>
</feature>
<dbReference type="Proteomes" id="UP000617734">
    <property type="component" value="Unassembled WGS sequence"/>
</dbReference>
<dbReference type="GO" id="GO:0032259">
    <property type="term" value="P:methylation"/>
    <property type="evidence" value="ECO:0007669"/>
    <property type="project" value="UniProtKB-KW"/>
</dbReference>
<feature type="binding site" evidence="6">
    <location>
        <position position="322"/>
    </location>
    <ligand>
        <name>Zn(2+)</name>
        <dbReference type="ChEBI" id="CHEBI:29105"/>
    </ligand>
</feature>
<dbReference type="EMBL" id="BNBO01000025">
    <property type="protein sequence ID" value="GHH75159.1"/>
    <property type="molecule type" value="Genomic_DNA"/>
</dbReference>
<reference evidence="9" key="1">
    <citation type="journal article" date="2014" name="Int. J. Syst. Evol. Microbiol.">
        <title>Complete genome sequence of Corynebacterium casei LMG S-19264T (=DSM 44701T), isolated from a smear-ripened cheese.</title>
        <authorList>
            <consortium name="US DOE Joint Genome Institute (JGI-PGF)"/>
            <person name="Walter F."/>
            <person name="Albersmeier A."/>
            <person name="Kalinowski J."/>
            <person name="Ruckert C."/>
        </authorList>
    </citation>
    <scope>NUCLEOTIDE SEQUENCE</scope>
    <source>
        <strain evidence="9">JCM 4646</strain>
    </source>
</reference>
<feature type="binding site" evidence="5 6">
    <location>
        <position position="234"/>
    </location>
    <ligand>
        <name>Zn(2+)</name>
        <dbReference type="ChEBI" id="CHEBI:29105"/>
    </ligand>
</feature>
<evidence type="ECO:0000259" key="8">
    <source>
        <dbReference type="PROSITE" id="PS50970"/>
    </source>
</evidence>
<comment type="cofactor">
    <cofactor evidence="5">
        <name>Zn(2+)</name>
        <dbReference type="ChEBI" id="CHEBI:29105"/>
    </cofactor>
    <text evidence="5">Binds 1 zinc ion per subunit.</text>
</comment>
<dbReference type="InterPro" id="IPR051486">
    <property type="entry name" value="Hcy_S-methyltransferase"/>
</dbReference>
<evidence type="ECO:0000256" key="3">
    <source>
        <dbReference type="ARBA" id="ARBA00022723"/>
    </source>
</evidence>
<dbReference type="InterPro" id="IPR003726">
    <property type="entry name" value="HCY_dom"/>
</dbReference>
<sequence>MPATDPTGPADPSGRRSGFAGALSAGPLVLDGGMSNQLAAAGHDLSDALWSARLLADDPEAIVGAHRAYFAAGAEVAITAGYQASFEGFARRGIDRAGAERLLRLSVELAREAVRRAGTDRRRWVAASVGPYGAVLADGSEYRGRYGLSVAELEAFHRPRLEVLAGAGPDVLALETVPDTDEAAALLRAVRGLGLPAWLSYSVEGGRTRAGQPLADAFALAADAEEVVAVGVNCCSPADADAAVALAARVTGKPVVVYPNSGERWDPAARDWRGEPAFGRSGAPAEDRAAGGDRAAAGEQGEERGRVAGWLADGARLLGGCCRVGPREIAELADAVARATGADAGTRSAGRPPAGPAAIGWRVTGG</sequence>
<keyword evidence="10" id="KW-1185">Reference proteome</keyword>
<dbReference type="PANTHER" id="PTHR46015">
    <property type="entry name" value="ZGC:172121"/>
    <property type="match status" value="1"/>
</dbReference>
<dbReference type="GO" id="GO:0008270">
    <property type="term" value="F:zinc ion binding"/>
    <property type="evidence" value="ECO:0007669"/>
    <property type="project" value="InterPro"/>
</dbReference>